<dbReference type="InterPro" id="IPR025303">
    <property type="entry name" value="PdaC"/>
</dbReference>
<proteinExistence type="predicted"/>
<comment type="caution">
    <text evidence="3">The sequence shown here is derived from an EMBL/GenBank/DDBJ whole genome shotgun (WGS) entry which is preliminary data.</text>
</comment>
<reference evidence="3 4" key="1">
    <citation type="journal article" date="2016" name="Genome Announc.">
        <title>Draft Genome Sequence of Paenibacillus amylolyticus Heshi-A3, Isolated from Fermented Rice Bran in a Japanese Fermented Seafood Dish.</title>
        <authorList>
            <person name="Akuzawa S."/>
            <person name="Nagaoka J."/>
            <person name="Kanekatsu M."/>
            <person name="Kubota E."/>
            <person name="Ohtake R."/>
            <person name="Suzuki T."/>
            <person name="Kanesaki Y."/>
        </authorList>
    </citation>
    <scope>NUCLEOTIDE SEQUENCE [LARGE SCALE GENOMIC DNA]</scope>
    <source>
        <strain evidence="3 4">Heshi-A3</strain>
    </source>
</reference>
<dbReference type="AlphaFoldDB" id="A0A117I0D6"/>
<dbReference type="Gene3D" id="3.30.565.40">
    <property type="entry name" value="Fervidobacterium nodosum Rt17-B1 like"/>
    <property type="match status" value="1"/>
</dbReference>
<dbReference type="InterPro" id="IPR037126">
    <property type="entry name" value="PdaC/RsiV-like_sf"/>
</dbReference>
<dbReference type="Pfam" id="PF13739">
    <property type="entry name" value="PdaC"/>
    <property type="match status" value="1"/>
</dbReference>
<gene>
    <name evidence="3" type="ORF">PAHA3_0532</name>
</gene>
<sequence>MLKYRTGIKKLRWINYLLITVLIAIILPISHVEADSSITVKTKVQYYKGQPYIHLTGGKKSVTDKLNKTFKLHAVKAARLDKEEKKSNKNYFYITMASVKYNAKEKLSVVYEDHVYTGGAHGMDATKSYNYDLRTGKELKLSEYVKDDTQMEKVEKSISNSLLAMYNAGVSIFEENIYDFQLDQTSQFFLYDKGIVIRFHPYEVAPYAKGFVDIKVPYSKFNQ</sequence>
<dbReference type="InterPro" id="IPR021729">
    <property type="entry name" value="DUF3298"/>
</dbReference>
<evidence type="ECO:0000313" key="4">
    <source>
        <dbReference type="Proteomes" id="UP000069697"/>
    </source>
</evidence>
<feature type="domain" description="DUF3298" evidence="1">
    <location>
        <begin position="154"/>
        <end position="219"/>
    </location>
</feature>
<reference evidence="4" key="2">
    <citation type="submission" date="2016-01" db="EMBL/GenBank/DDBJ databases">
        <title>Draft Genome Sequence of Paenibacillus amylolyticus Heshi-A3 that Was Isolated from Fermented Rice Bran with Aging Salted Mackerel, Which Was Named Heshiko as Traditional Fermented Seafood in Japan.</title>
        <authorList>
            <person name="Akuzawa S."/>
            <person name="Nakagawa J."/>
            <person name="Kanekatsu T."/>
            <person name="Kubota E."/>
            <person name="Ohtake R."/>
            <person name="Suzuki T."/>
            <person name="Kanesaki Y."/>
        </authorList>
    </citation>
    <scope>NUCLEOTIDE SEQUENCE [LARGE SCALE GENOMIC DNA]</scope>
    <source>
        <strain evidence="4">Heshi-A3</strain>
    </source>
</reference>
<feature type="domain" description="Deacetylase PdaC" evidence="2">
    <location>
        <begin position="59"/>
        <end position="123"/>
    </location>
</feature>
<evidence type="ECO:0000259" key="1">
    <source>
        <dbReference type="Pfam" id="PF11738"/>
    </source>
</evidence>
<evidence type="ECO:0008006" key="5">
    <source>
        <dbReference type="Google" id="ProtNLM"/>
    </source>
</evidence>
<dbReference type="Pfam" id="PF11738">
    <property type="entry name" value="DUF3298"/>
    <property type="match status" value="1"/>
</dbReference>
<accession>A0A117I0D6</accession>
<evidence type="ECO:0000313" key="3">
    <source>
        <dbReference type="EMBL" id="GAS80462.1"/>
    </source>
</evidence>
<evidence type="ECO:0000259" key="2">
    <source>
        <dbReference type="Pfam" id="PF13739"/>
    </source>
</evidence>
<dbReference type="EMBL" id="BCNV01000001">
    <property type="protein sequence ID" value="GAS80462.1"/>
    <property type="molecule type" value="Genomic_DNA"/>
</dbReference>
<name>A0A117I0D6_PAEAM</name>
<organism evidence="3 4">
    <name type="scientific">Paenibacillus amylolyticus</name>
    <dbReference type="NCBI Taxonomy" id="1451"/>
    <lineage>
        <taxon>Bacteria</taxon>
        <taxon>Bacillati</taxon>
        <taxon>Bacillota</taxon>
        <taxon>Bacilli</taxon>
        <taxon>Bacillales</taxon>
        <taxon>Paenibacillaceae</taxon>
        <taxon>Paenibacillus</taxon>
    </lineage>
</organism>
<dbReference type="Gene3D" id="3.90.640.20">
    <property type="entry name" value="Heat-shock cognate protein, ATPase"/>
    <property type="match status" value="1"/>
</dbReference>
<dbReference type="Proteomes" id="UP000069697">
    <property type="component" value="Unassembled WGS sequence"/>
</dbReference>
<protein>
    <recommendedName>
        <fullName evidence="5">DUF3298 and DUF4163 domain-containing protein</fullName>
    </recommendedName>
</protein>